<dbReference type="EMBL" id="AJGV01000169">
    <property type="protein sequence ID" value="EJJ03820.1"/>
    <property type="molecule type" value="Genomic_DNA"/>
</dbReference>
<reference evidence="2" key="1">
    <citation type="journal article" date="2012" name="J. Bacteriol.">
        <title>Genome Sequence of Streptomyces auratus Strain AGR0001, a Phoslactomycin-Producing Actinomycete.</title>
        <authorList>
            <person name="Han X."/>
            <person name="Li M."/>
            <person name="Ding Z."/>
            <person name="Zhao J."/>
            <person name="Ji K."/>
            <person name="Wen M."/>
            <person name="Lu T."/>
        </authorList>
    </citation>
    <scope>NUCLEOTIDE SEQUENCE [LARGE SCALE GENOMIC DNA]</scope>
    <source>
        <strain evidence="2">AGR0001</strain>
    </source>
</reference>
<protein>
    <submittedName>
        <fullName evidence="2">AraC family transcription regulator</fullName>
    </submittedName>
</protein>
<name>J2JUT4_9ACTN</name>
<evidence type="ECO:0000313" key="2">
    <source>
        <dbReference type="EMBL" id="EJJ03820.1"/>
    </source>
</evidence>
<dbReference type="PATRIC" id="fig|1160718.3.peg.5439"/>
<dbReference type="HOGENOM" id="CLU_3104145_0_0_11"/>
<dbReference type="AlphaFoldDB" id="J2JUT4"/>
<comment type="caution">
    <text evidence="2">The sequence shown here is derived from an EMBL/GenBank/DDBJ whole genome shotgun (WGS) entry which is preliminary data.</text>
</comment>
<accession>J2JUT4</accession>
<organism evidence="2">
    <name type="scientific">Streptomyces auratus AGR0001</name>
    <dbReference type="NCBI Taxonomy" id="1160718"/>
    <lineage>
        <taxon>Bacteria</taxon>
        <taxon>Bacillati</taxon>
        <taxon>Actinomycetota</taxon>
        <taxon>Actinomycetes</taxon>
        <taxon>Kitasatosporales</taxon>
        <taxon>Streptomycetaceae</taxon>
        <taxon>Streptomyces</taxon>
    </lineage>
</organism>
<proteinExistence type="predicted"/>
<feature type="region of interest" description="Disordered" evidence="1">
    <location>
        <begin position="1"/>
        <end position="20"/>
    </location>
</feature>
<evidence type="ECO:0000256" key="1">
    <source>
        <dbReference type="SAM" id="MobiDB-lite"/>
    </source>
</evidence>
<sequence>MCGGARGSITTSTGFTVGGTAGLPALARADTITVPGYWESQRPPASEGSRF</sequence>
<gene>
    <name evidence="2" type="ORF">SU9_26854</name>
</gene>